<dbReference type="Gene3D" id="3.10.310.30">
    <property type="match status" value="1"/>
</dbReference>
<dbReference type="Gene3D" id="3.90.1640.10">
    <property type="entry name" value="inorganic pyrophosphatase (n-terminal core)"/>
    <property type="match status" value="1"/>
</dbReference>
<comment type="caution">
    <text evidence="3">The sequence shown here is derived from an EMBL/GenBank/DDBJ whole genome shotgun (WGS) entry which is preliminary data.</text>
</comment>
<accession>A0A4Y7X2Y9</accession>
<evidence type="ECO:0000259" key="1">
    <source>
        <dbReference type="Pfam" id="PF01368"/>
    </source>
</evidence>
<dbReference type="EMBL" id="LILD01000001">
    <property type="protein sequence ID" value="KOO38100.1"/>
    <property type="molecule type" value="Genomic_DNA"/>
</dbReference>
<dbReference type="AlphaFoldDB" id="A0A0M0KGX5"/>
<dbReference type="SUPFAM" id="SSF64182">
    <property type="entry name" value="DHH phosphoesterases"/>
    <property type="match status" value="1"/>
</dbReference>
<dbReference type="GeneID" id="87598693"/>
<dbReference type="RefSeq" id="WP_010899316.1">
    <property type="nucleotide sequence ID" value="NZ_CP040441.1"/>
</dbReference>
<dbReference type="OMA" id="YNEVIFI"/>
<dbReference type="GO" id="GO:0003676">
    <property type="term" value="F:nucleic acid binding"/>
    <property type="evidence" value="ECO:0007669"/>
    <property type="project" value="InterPro"/>
</dbReference>
<reference evidence="3" key="1">
    <citation type="submission" date="2015-08" db="EMBL/GenBank/DDBJ databases">
        <title>Complete DNA Sequence of Pseudomonas syringae pv. actinidiae, the Causal Agent of Kiwifruit Canker Disease.</title>
        <authorList>
            <person name="Rikkerink E.H.A."/>
            <person name="Fineran P.C."/>
        </authorList>
    </citation>
    <scope>NUCLEOTIDE SEQUENCE</scope>
    <source>
        <strain evidence="3">DSM 13666</strain>
    </source>
</reference>
<evidence type="ECO:0000259" key="2">
    <source>
        <dbReference type="Pfam" id="PF02272"/>
    </source>
</evidence>
<proteinExistence type="predicted"/>
<dbReference type="PANTHER" id="PTHR47618">
    <property type="entry name" value="BIFUNCTIONAL OLIGORIBONUCLEASE AND PAP PHOSPHATASE NRNA"/>
    <property type="match status" value="1"/>
</dbReference>
<gene>
    <name evidence="3" type="ORF">AMD02_03925</name>
</gene>
<evidence type="ECO:0000313" key="3">
    <source>
        <dbReference type="EMBL" id="KOO38100.1"/>
    </source>
</evidence>
<dbReference type="InterPro" id="IPR038763">
    <property type="entry name" value="DHH_sf"/>
</dbReference>
<organism evidence="3">
    <name type="scientific">Halalkalibacterium halodurans</name>
    <name type="common">Bacillus halodurans</name>
    <dbReference type="NCBI Taxonomy" id="86665"/>
    <lineage>
        <taxon>Bacteria</taxon>
        <taxon>Bacillati</taxon>
        <taxon>Bacillota</taxon>
        <taxon>Bacilli</taxon>
        <taxon>Bacillales</taxon>
        <taxon>Bacillaceae</taxon>
        <taxon>Halalkalibacterium (ex Joshi et al. 2022)</taxon>
    </lineage>
</organism>
<feature type="domain" description="DHHA1" evidence="2">
    <location>
        <begin position="224"/>
        <end position="310"/>
    </location>
</feature>
<dbReference type="Pfam" id="PF02272">
    <property type="entry name" value="DHHA1"/>
    <property type="match status" value="1"/>
</dbReference>
<protein>
    <submittedName>
        <fullName evidence="3">Oligoribonuclease</fullName>
    </submittedName>
</protein>
<dbReference type="InterPro" id="IPR051319">
    <property type="entry name" value="Oligoribo/pAp-PDE_c-di-AMP_PDE"/>
</dbReference>
<dbReference type="PATRIC" id="fig|136160.3.peg.1044"/>
<name>A0A0M0KGX5_ALKHA</name>
<dbReference type="InterPro" id="IPR001667">
    <property type="entry name" value="DDH_dom"/>
</dbReference>
<accession>A0A0M0KGX5</accession>
<dbReference type="PANTHER" id="PTHR47618:SF1">
    <property type="entry name" value="BIFUNCTIONAL OLIGORIBONUCLEASE AND PAP PHOSPHATASE NRNA"/>
    <property type="match status" value="1"/>
</dbReference>
<dbReference type="InterPro" id="IPR003156">
    <property type="entry name" value="DHHA1_dom"/>
</dbReference>
<feature type="domain" description="DDH" evidence="1">
    <location>
        <begin position="14"/>
        <end position="153"/>
    </location>
</feature>
<sequence>MKHDILQAIAAYDQIIIHRHERPDPDAIGSQVGLATLIRERYPEKNVFVVGDEEPSLGFLANMDELDDEKFEGALVIVCDTANEERISDQRYARGDKLVKIDHHPNEEPYGDIVWVDPSASSTSEMIVDLFLAGKEEGYNLSKESALLLYAGIVGDTGRFRYDNTTPKTLRHVALLLEQGIETNDFYSGLHRRELKQTRLEGYILQHFSIIDGCVGVMKLTSELLAEYDVTANESAAFVNSFSDVEGLLTWVFFVEDGETIRVRLRSKGPVINTVAMEHNGGGHPMAAGAKAKSWEETDKIVEKLRRVASDFRR</sequence>
<dbReference type="Pfam" id="PF01368">
    <property type="entry name" value="DHH"/>
    <property type="match status" value="1"/>
</dbReference>